<dbReference type="PANTHER" id="PTHR21496">
    <property type="entry name" value="FERREDOXIN-RELATED"/>
    <property type="match status" value="1"/>
</dbReference>
<dbReference type="GO" id="GO:0046872">
    <property type="term" value="F:metal ion binding"/>
    <property type="evidence" value="ECO:0007669"/>
    <property type="project" value="UniProtKB-KW"/>
</dbReference>
<evidence type="ECO:0000256" key="4">
    <source>
        <dbReference type="ARBA" id="ARBA00023004"/>
    </source>
</evidence>
<dbReference type="Proteomes" id="UP000005459">
    <property type="component" value="Unassembled WGS sequence"/>
</dbReference>
<keyword evidence="9" id="KW-1185">Reference proteome</keyword>
<keyword evidence="3" id="KW-0560">Oxidoreductase</keyword>
<keyword evidence="6" id="KW-0534">Nitrate assimilation</keyword>
<dbReference type="InterPro" id="IPR017941">
    <property type="entry name" value="Rieske_2Fe-2S"/>
</dbReference>
<sequence length="111" mass="12070">MTAVVDDMTWLEVGTLDEIPRQGARVLKREQGDIAVFRTAADEVFALLNRCPHRGGPLSEGILYGRNIVCPLHNWCLDLASGEAKGPDEGCAPAYATRVEAGRVFVCTEPN</sequence>
<dbReference type="GO" id="GO:0042128">
    <property type="term" value="P:nitrate assimilation"/>
    <property type="evidence" value="ECO:0007669"/>
    <property type="project" value="UniProtKB-KW"/>
</dbReference>
<dbReference type="PATRIC" id="fig|768671.3.peg.4660"/>
<accession>F9UHL5</accession>
<gene>
    <name evidence="8" type="ORF">ThimaDRAFT_4418</name>
</gene>
<name>F9UHL5_9GAMM</name>
<dbReference type="Pfam" id="PF00355">
    <property type="entry name" value="Rieske"/>
    <property type="match status" value="1"/>
</dbReference>
<proteinExistence type="predicted"/>
<dbReference type="GO" id="GO:0008942">
    <property type="term" value="F:nitrite reductase [NAD(P)H] activity"/>
    <property type="evidence" value="ECO:0007669"/>
    <property type="project" value="InterPro"/>
</dbReference>
<keyword evidence="1" id="KW-0001">2Fe-2S</keyword>
<dbReference type="SUPFAM" id="SSF50022">
    <property type="entry name" value="ISP domain"/>
    <property type="match status" value="1"/>
</dbReference>
<feature type="domain" description="Rieske" evidence="7">
    <location>
        <begin position="10"/>
        <end position="106"/>
    </location>
</feature>
<protein>
    <submittedName>
        <fullName evidence="8">Nitrite reductase (NAD(P)H), small subunit</fullName>
    </submittedName>
</protein>
<evidence type="ECO:0000256" key="5">
    <source>
        <dbReference type="ARBA" id="ARBA00023014"/>
    </source>
</evidence>
<dbReference type="GO" id="GO:0051537">
    <property type="term" value="F:2 iron, 2 sulfur cluster binding"/>
    <property type="evidence" value="ECO:0007669"/>
    <property type="project" value="UniProtKB-KW"/>
</dbReference>
<evidence type="ECO:0000256" key="6">
    <source>
        <dbReference type="ARBA" id="ARBA00023063"/>
    </source>
</evidence>
<keyword evidence="2" id="KW-0479">Metal-binding</keyword>
<dbReference type="STRING" id="768671.ThimaDRAFT_4418"/>
<dbReference type="AlphaFoldDB" id="F9UHL5"/>
<evidence type="ECO:0000256" key="3">
    <source>
        <dbReference type="ARBA" id="ARBA00023002"/>
    </source>
</evidence>
<dbReference type="PROSITE" id="PS51296">
    <property type="entry name" value="RIESKE"/>
    <property type="match status" value="1"/>
</dbReference>
<dbReference type="EMBL" id="AFWV01000019">
    <property type="protein sequence ID" value="EGV16324.1"/>
    <property type="molecule type" value="Genomic_DNA"/>
</dbReference>
<evidence type="ECO:0000313" key="8">
    <source>
        <dbReference type="EMBL" id="EGV16324.1"/>
    </source>
</evidence>
<organism evidence="8 9">
    <name type="scientific">Thiocapsa marina 5811</name>
    <dbReference type="NCBI Taxonomy" id="768671"/>
    <lineage>
        <taxon>Bacteria</taxon>
        <taxon>Pseudomonadati</taxon>
        <taxon>Pseudomonadota</taxon>
        <taxon>Gammaproteobacteria</taxon>
        <taxon>Chromatiales</taxon>
        <taxon>Chromatiaceae</taxon>
        <taxon>Thiocapsa</taxon>
    </lineage>
</organism>
<keyword evidence="5" id="KW-0411">Iron-sulfur</keyword>
<dbReference type="InterPro" id="IPR036922">
    <property type="entry name" value="Rieske_2Fe-2S_sf"/>
</dbReference>
<dbReference type="eggNOG" id="COG2146">
    <property type="taxonomic scope" value="Bacteria"/>
</dbReference>
<dbReference type="NCBIfam" id="TIGR02378">
    <property type="entry name" value="nirD_assim_sml"/>
    <property type="match status" value="1"/>
</dbReference>
<dbReference type="PANTHER" id="PTHR21496:SF23">
    <property type="entry name" value="3-PHENYLPROPIONATE_CINNAMIC ACID DIOXYGENASE FERREDOXIN SUBUNIT"/>
    <property type="match status" value="1"/>
</dbReference>
<reference evidence="8 9" key="1">
    <citation type="submission" date="2011-06" db="EMBL/GenBank/DDBJ databases">
        <title>The draft genome of Thiocapsa marina 5811.</title>
        <authorList>
            <consortium name="US DOE Joint Genome Institute (JGI-PGF)"/>
            <person name="Lucas S."/>
            <person name="Han J."/>
            <person name="Cheng J.-F."/>
            <person name="Goodwin L."/>
            <person name="Pitluck S."/>
            <person name="Peters L."/>
            <person name="Land M.L."/>
            <person name="Hauser L."/>
            <person name="Vogl K."/>
            <person name="Liu Z."/>
            <person name="Imhoff J."/>
            <person name="Thiel V."/>
            <person name="Frigaard N.-U."/>
            <person name="Bryant D."/>
            <person name="Woyke T.J."/>
        </authorList>
    </citation>
    <scope>NUCLEOTIDE SEQUENCE [LARGE SCALE GENOMIC DNA]</scope>
    <source>
        <strain evidence="8 9">5811</strain>
    </source>
</reference>
<evidence type="ECO:0000259" key="7">
    <source>
        <dbReference type="PROSITE" id="PS51296"/>
    </source>
</evidence>
<dbReference type="InterPro" id="IPR012748">
    <property type="entry name" value="Rieske-like_NirD"/>
</dbReference>
<dbReference type="Gene3D" id="2.102.10.10">
    <property type="entry name" value="Rieske [2Fe-2S] iron-sulphur domain"/>
    <property type="match status" value="1"/>
</dbReference>
<dbReference type="CDD" id="cd03530">
    <property type="entry name" value="Rieske_NirD_small_Bacillus"/>
    <property type="match status" value="1"/>
</dbReference>
<keyword evidence="4" id="KW-0408">Iron</keyword>
<evidence type="ECO:0000256" key="1">
    <source>
        <dbReference type="ARBA" id="ARBA00022714"/>
    </source>
</evidence>
<evidence type="ECO:0000313" key="9">
    <source>
        <dbReference type="Proteomes" id="UP000005459"/>
    </source>
</evidence>
<evidence type="ECO:0000256" key="2">
    <source>
        <dbReference type="ARBA" id="ARBA00022723"/>
    </source>
</evidence>